<dbReference type="AlphaFoldDB" id="A0A8X8XK44"/>
<dbReference type="FunFam" id="1.10.510.10:FF:000208">
    <property type="entry name" value="serine/threonine-protein kinase BLUS1 isoform X1"/>
    <property type="match status" value="1"/>
</dbReference>
<feature type="region of interest" description="Disordered" evidence="3">
    <location>
        <begin position="542"/>
        <end position="568"/>
    </location>
</feature>
<reference evidence="5" key="2">
    <citation type="submission" date="2020-08" db="EMBL/GenBank/DDBJ databases">
        <title>Plant Genome Project.</title>
        <authorList>
            <person name="Zhang R.-G."/>
        </authorList>
    </citation>
    <scope>NUCLEOTIDE SEQUENCE</scope>
    <source>
        <strain evidence="5">Huo1</strain>
        <tissue evidence="5">Leaf</tissue>
    </source>
</reference>
<feature type="region of interest" description="Disordered" evidence="3">
    <location>
        <begin position="477"/>
        <end position="523"/>
    </location>
</feature>
<proteinExistence type="inferred from homology"/>
<feature type="compositionally biased region" description="Polar residues" evidence="3">
    <location>
        <begin position="477"/>
        <end position="502"/>
    </location>
</feature>
<keyword evidence="2" id="KW-0067">ATP-binding</keyword>
<feature type="binding site" evidence="2">
    <location>
        <position position="45"/>
    </location>
    <ligand>
        <name>ATP</name>
        <dbReference type="ChEBI" id="CHEBI:30616"/>
    </ligand>
</feature>
<protein>
    <recommendedName>
        <fullName evidence="4">Protein kinase domain-containing protein</fullName>
    </recommendedName>
</protein>
<evidence type="ECO:0000256" key="1">
    <source>
        <dbReference type="ARBA" id="ARBA00008874"/>
    </source>
</evidence>
<evidence type="ECO:0000256" key="3">
    <source>
        <dbReference type="SAM" id="MobiDB-lite"/>
    </source>
</evidence>
<feature type="domain" description="Protein kinase" evidence="4">
    <location>
        <begin position="16"/>
        <end position="326"/>
    </location>
</feature>
<evidence type="ECO:0000313" key="6">
    <source>
        <dbReference type="Proteomes" id="UP000298416"/>
    </source>
</evidence>
<evidence type="ECO:0000259" key="4">
    <source>
        <dbReference type="PROSITE" id="PS50011"/>
    </source>
</evidence>
<dbReference type="GO" id="GO:0004672">
    <property type="term" value="F:protein kinase activity"/>
    <property type="evidence" value="ECO:0007669"/>
    <property type="project" value="InterPro"/>
</dbReference>
<dbReference type="PROSITE" id="PS50011">
    <property type="entry name" value="PROTEIN_KINASE_DOM"/>
    <property type="match status" value="1"/>
</dbReference>
<dbReference type="Gene3D" id="1.10.510.10">
    <property type="entry name" value="Transferase(Phosphotransferase) domain 1"/>
    <property type="match status" value="1"/>
</dbReference>
<evidence type="ECO:0000256" key="2">
    <source>
        <dbReference type="PROSITE-ProRule" id="PRU10141"/>
    </source>
</evidence>
<dbReference type="InterPro" id="IPR011009">
    <property type="entry name" value="Kinase-like_dom_sf"/>
</dbReference>
<dbReference type="Proteomes" id="UP000298416">
    <property type="component" value="Unassembled WGS sequence"/>
</dbReference>
<dbReference type="PANTHER" id="PTHR48014">
    <property type="entry name" value="SERINE/THREONINE-PROTEIN KINASE FRAY2"/>
    <property type="match status" value="1"/>
</dbReference>
<dbReference type="CDD" id="cd06610">
    <property type="entry name" value="STKc_OSR1_SPAK"/>
    <property type="match status" value="1"/>
</dbReference>
<dbReference type="SUPFAM" id="SSF56112">
    <property type="entry name" value="Protein kinase-like (PK-like)"/>
    <property type="match status" value="1"/>
</dbReference>
<sequence>MSQEPTKKFPLNAQDYELYEEVGEGVSATVYRALCIPLNEVVAIKVLDLEKCNNDLVFLLQARKSVIDVDADEGDETHGGRTRVRVVKVRLKLPPTYLKNLTGKVDGIRREVQTMILIDHSNLLRAHCSFTAGHNLWVVMPYMAGGSCLHIMKSSYPEGFEEPVIATLLRETLRALVYLHSHGHIHRDVKSGNILLDSNGAIKLGDYGVSACMYDTGDRQRTRNTFVGTPCWMAPEVMQQLHGYDFKADIWSFGITALELAHGHAPFSKYPPMKVLLMTLQNAPPGLDYERDKRFSKSFKEMVAACLVKDPKKRPTSEKLLKHPFFKHARSIEYLERGILAGMPPLGERFKLLKAKEADMLVQNKALYEDKEHLSQQEYIRGISAWNFNLDDLKNQAALIPDDFVSNSDDASVSGKYADGQESLFSEKDSDSKAVSNLEDELNDLPNMEDSLAAFPMKPLQALKGCFDVCEDDIAATSPTSRDSIPSDFEQQNPQQSSTSAVDQEAGTDDGLDPSHSSIAGRRKFSSGSLLQEYVVSPRKLIGNGDRDHLQPRFQVDRNSSGPLQYRHKKDFSIPNAGEDASEGAILEQRGRFKVTSADVSTKGSMNLVSPVSGGSTSPTIPSHSGALILPSLQFILQQNTAQRDEILKLMKMLEQPSGNGHELTEAGILSPINPTLKERELQTQIMQLQQRYDIKLLDTNGLCSIIISALKRVSNFSIGSVVDELHRVKAKNSQLERKLNAVLKQDDKVQ</sequence>
<comment type="caution">
    <text evidence="5">The sequence shown here is derived from an EMBL/GenBank/DDBJ whole genome shotgun (WGS) entry which is preliminary data.</text>
</comment>
<dbReference type="Gene3D" id="3.30.200.20">
    <property type="entry name" value="Phosphorylase Kinase, domain 1"/>
    <property type="match status" value="2"/>
</dbReference>
<keyword evidence="2" id="KW-0547">Nucleotide-binding</keyword>
<dbReference type="InterPro" id="IPR000719">
    <property type="entry name" value="Prot_kinase_dom"/>
</dbReference>
<comment type="similarity">
    <text evidence="1">Belongs to the protein kinase superfamily. STE Ser/Thr protein kinase family. STE20 subfamily.</text>
</comment>
<dbReference type="PROSITE" id="PS00107">
    <property type="entry name" value="PROTEIN_KINASE_ATP"/>
    <property type="match status" value="1"/>
</dbReference>
<evidence type="ECO:0000313" key="5">
    <source>
        <dbReference type="EMBL" id="KAG6412816.1"/>
    </source>
</evidence>
<accession>A0A8X8XK44</accession>
<dbReference type="EMBL" id="PNBA02000009">
    <property type="protein sequence ID" value="KAG6412816.1"/>
    <property type="molecule type" value="Genomic_DNA"/>
</dbReference>
<dbReference type="SMART" id="SM00220">
    <property type="entry name" value="S_TKc"/>
    <property type="match status" value="1"/>
</dbReference>
<gene>
    <name evidence="5" type="ORF">SASPL_125507</name>
</gene>
<reference evidence="5" key="1">
    <citation type="submission" date="2018-01" db="EMBL/GenBank/DDBJ databases">
        <authorList>
            <person name="Mao J.F."/>
        </authorList>
    </citation>
    <scope>NUCLEOTIDE SEQUENCE</scope>
    <source>
        <strain evidence="5">Huo1</strain>
        <tissue evidence="5">Leaf</tissue>
    </source>
</reference>
<dbReference type="Pfam" id="PF00069">
    <property type="entry name" value="Pkinase"/>
    <property type="match status" value="1"/>
</dbReference>
<organism evidence="5">
    <name type="scientific">Salvia splendens</name>
    <name type="common">Scarlet sage</name>
    <dbReference type="NCBI Taxonomy" id="180675"/>
    <lineage>
        <taxon>Eukaryota</taxon>
        <taxon>Viridiplantae</taxon>
        <taxon>Streptophyta</taxon>
        <taxon>Embryophyta</taxon>
        <taxon>Tracheophyta</taxon>
        <taxon>Spermatophyta</taxon>
        <taxon>Magnoliopsida</taxon>
        <taxon>eudicotyledons</taxon>
        <taxon>Gunneridae</taxon>
        <taxon>Pentapetalae</taxon>
        <taxon>asterids</taxon>
        <taxon>lamiids</taxon>
        <taxon>Lamiales</taxon>
        <taxon>Lamiaceae</taxon>
        <taxon>Nepetoideae</taxon>
        <taxon>Mentheae</taxon>
        <taxon>Salviinae</taxon>
        <taxon>Salvia</taxon>
        <taxon>Salvia subgen. Calosphace</taxon>
        <taxon>core Calosphace</taxon>
    </lineage>
</organism>
<dbReference type="InterPro" id="IPR017441">
    <property type="entry name" value="Protein_kinase_ATP_BS"/>
</dbReference>
<name>A0A8X8XK44_SALSN</name>
<dbReference type="InterPro" id="IPR047173">
    <property type="entry name" value="STRAD_A/B-like"/>
</dbReference>
<keyword evidence="6" id="KW-1185">Reference proteome</keyword>
<dbReference type="PANTHER" id="PTHR48014:SF10">
    <property type="entry name" value="PROTEIN KINASE SUPERFAMILY PROTEIN"/>
    <property type="match status" value="1"/>
</dbReference>
<dbReference type="GO" id="GO:0043539">
    <property type="term" value="F:protein serine/threonine kinase activator activity"/>
    <property type="evidence" value="ECO:0007669"/>
    <property type="project" value="InterPro"/>
</dbReference>
<dbReference type="GO" id="GO:0005524">
    <property type="term" value="F:ATP binding"/>
    <property type="evidence" value="ECO:0007669"/>
    <property type="project" value="UniProtKB-UniRule"/>
</dbReference>